<dbReference type="InterPro" id="IPR001296">
    <property type="entry name" value="Glyco_trans_1"/>
</dbReference>
<evidence type="ECO:0000259" key="3">
    <source>
        <dbReference type="Pfam" id="PF00534"/>
    </source>
</evidence>
<dbReference type="EMBL" id="BAAABV010000014">
    <property type="protein sequence ID" value="GAA0283014.1"/>
    <property type="molecule type" value="Genomic_DNA"/>
</dbReference>
<keyword evidence="2" id="KW-0808">Transferase</keyword>
<comment type="caution">
    <text evidence="4">The sequence shown here is derived from an EMBL/GenBank/DDBJ whole genome shotgun (WGS) entry which is preliminary data.</text>
</comment>
<dbReference type="Pfam" id="PF00534">
    <property type="entry name" value="Glycos_transf_1"/>
    <property type="match status" value="1"/>
</dbReference>
<dbReference type="RefSeq" id="WP_344156132.1">
    <property type="nucleotide sequence ID" value="NZ_BAAABV010000014.1"/>
</dbReference>
<feature type="domain" description="Glycosyl transferase family 1" evidence="3">
    <location>
        <begin position="198"/>
        <end position="357"/>
    </location>
</feature>
<organism evidence="4 5">
    <name type="scientific">Streptomyces polychromogenes</name>
    <dbReference type="NCBI Taxonomy" id="67342"/>
    <lineage>
        <taxon>Bacteria</taxon>
        <taxon>Bacillati</taxon>
        <taxon>Actinomycetota</taxon>
        <taxon>Actinomycetes</taxon>
        <taxon>Kitasatosporales</taxon>
        <taxon>Streptomycetaceae</taxon>
        <taxon>Streptomyces</taxon>
    </lineage>
</organism>
<proteinExistence type="predicted"/>
<reference evidence="4 5" key="1">
    <citation type="journal article" date="2019" name="Int. J. Syst. Evol. Microbiol.">
        <title>The Global Catalogue of Microorganisms (GCM) 10K type strain sequencing project: providing services to taxonomists for standard genome sequencing and annotation.</title>
        <authorList>
            <consortium name="The Broad Institute Genomics Platform"/>
            <consortium name="The Broad Institute Genome Sequencing Center for Infectious Disease"/>
            <person name="Wu L."/>
            <person name="Ma J."/>
        </authorList>
    </citation>
    <scope>NUCLEOTIDE SEQUENCE [LARGE SCALE GENOMIC DNA]</scope>
    <source>
        <strain evidence="4 5">JCM 4505</strain>
    </source>
</reference>
<dbReference type="PANTHER" id="PTHR12526">
    <property type="entry name" value="GLYCOSYLTRANSFERASE"/>
    <property type="match status" value="1"/>
</dbReference>
<evidence type="ECO:0000256" key="1">
    <source>
        <dbReference type="ARBA" id="ARBA00021292"/>
    </source>
</evidence>
<evidence type="ECO:0000313" key="5">
    <source>
        <dbReference type="Proteomes" id="UP001501867"/>
    </source>
</evidence>
<dbReference type="Proteomes" id="UP001501867">
    <property type="component" value="Unassembled WGS sequence"/>
</dbReference>
<protein>
    <recommendedName>
        <fullName evidence="1">D-inositol 3-phosphate glycosyltransferase</fullName>
    </recommendedName>
</protein>
<sequence length="382" mass="41922">MSRDIFIVSNSVDELGGVTTWSHQMARLFTDRGHRVHIVGIAPVAEEIRQKLPADLPYATTTLYDTHPPKARRLSGVKGRLNAPERRRQAARRAGMRARAERLSEMFRAAGPGSVVIVTQVWAMEWVALADTKGLSVIGMSHESFEASQKSTRGDRVRRWYPEVDRLLVLTPEDADLWIRAGMENVDSMPNPLPFMPDSPAPRTSKVVASVGRLAFEKGVDLLLDAWADAAPRHPDWTLRIYGAGVEEATLRAHCASLGVEDSVEWMGSTDDVLGALSGASVFAQASRAEGFPITLLEAMAAGLPVAAFDCAPGVREIVRHGEDGLLARLGNTMELAGHLDTLMSDAATRDRLGDAAFHSVRRYSSAEITDRWEKLFAFLER</sequence>
<dbReference type="SUPFAM" id="SSF53756">
    <property type="entry name" value="UDP-Glycosyltransferase/glycogen phosphorylase"/>
    <property type="match status" value="1"/>
</dbReference>
<evidence type="ECO:0000313" key="4">
    <source>
        <dbReference type="EMBL" id="GAA0283014.1"/>
    </source>
</evidence>
<name>A0ABN0VB26_9ACTN</name>
<evidence type="ECO:0000256" key="2">
    <source>
        <dbReference type="ARBA" id="ARBA00022679"/>
    </source>
</evidence>
<dbReference type="Gene3D" id="3.40.50.2000">
    <property type="entry name" value="Glycogen Phosphorylase B"/>
    <property type="match status" value="2"/>
</dbReference>
<accession>A0ABN0VB26</accession>
<keyword evidence="5" id="KW-1185">Reference proteome</keyword>
<gene>
    <name evidence="4" type="ORF">GCM10010302_21130</name>
</gene>